<dbReference type="KEGG" id="nwa:Nwat_2015"/>
<evidence type="ECO:0000313" key="2">
    <source>
        <dbReference type="Proteomes" id="UP000000393"/>
    </source>
</evidence>
<name>D8K7H2_NITWC</name>
<organism evidence="1 2">
    <name type="scientific">Nitrosococcus watsoni (strain C-113)</name>
    <dbReference type="NCBI Taxonomy" id="105559"/>
    <lineage>
        <taxon>Bacteria</taxon>
        <taxon>Pseudomonadati</taxon>
        <taxon>Pseudomonadota</taxon>
        <taxon>Gammaproteobacteria</taxon>
        <taxon>Chromatiales</taxon>
        <taxon>Chromatiaceae</taxon>
        <taxon>Nitrosococcus</taxon>
    </lineage>
</organism>
<dbReference type="HOGENOM" id="CLU_905635_0_0_6"/>
<evidence type="ECO:0000313" key="1">
    <source>
        <dbReference type="EMBL" id="ADJ28849.1"/>
    </source>
</evidence>
<keyword evidence="2" id="KW-1185">Reference proteome</keyword>
<dbReference type="RefSeq" id="WP_013220940.1">
    <property type="nucleotide sequence ID" value="NC_014315.1"/>
</dbReference>
<sequence length="307" mass="33438">MRFTQTITPDTGLELSPSLDGTVMDITGGKTDDLTQWIVTTAEGNYEIVTTATVVETGEKVSARNEVRVIAPGSPSIMVTGPVGRGALKPDTITPFTLGAEIFGKDADKVEGVTVKENRTGQQWTMQEGSSSQIYTVDISLDTRGMAPDECFTFRSIVHTTKGEVVSEEQKVCVTGLPLTMTNITREEIKAGFTAPDGTEVAKDAFTVEFKPNVLESRIREIVAAHGGIIIGANPDDKRIQVRLAPAPASLEALLRTMHQMLQRPEVVWMNPEYLIDMNLSLKTSDPEQDRQGYLKHIRAGYLVGLG</sequence>
<proteinExistence type="predicted"/>
<dbReference type="EMBL" id="CP002086">
    <property type="protein sequence ID" value="ADJ28849.1"/>
    <property type="molecule type" value="Genomic_DNA"/>
</dbReference>
<accession>D8K7H2</accession>
<protein>
    <submittedName>
        <fullName evidence="1">Uncharacterized protein</fullName>
    </submittedName>
</protein>
<dbReference type="eggNOG" id="COG1404">
    <property type="taxonomic scope" value="Bacteria"/>
</dbReference>
<gene>
    <name evidence="1" type="ordered locus">Nwat_2015</name>
</gene>
<dbReference type="AlphaFoldDB" id="D8K7H2"/>
<dbReference type="Proteomes" id="UP000000393">
    <property type="component" value="Chromosome"/>
</dbReference>
<reference evidence="1 2" key="1">
    <citation type="submission" date="2010-06" db="EMBL/GenBank/DDBJ databases">
        <title>Complete sequence of chromosome of Nitrosococcus watsoni C-113.</title>
        <authorList>
            <consortium name="US DOE Joint Genome Institute"/>
            <person name="Lucas S."/>
            <person name="Copeland A."/>
            <person name="Lapidus A."/>
            <person name="Cheng J.-F."/>
            <person name="Bruce D."/>
            <person name="Goodwin L."/>
            <person name="Pitluck S."/>
            <person name="Malfatti S.A."/>
            <person name="Chain P.S.G."/>
            <person name="Land M."/>
            <person name="Hauser L."/>
            <person name="Kyrpides N."/>
            <person name="Ivanova N."/>
            <person name="Cambell M.A."/>
            <person name="Heidelberg J.F."/>
            <person name="Klotz M.G."/>
            <person name="Woyke T."/>
        </authorList>
    </citation>
    <scope>NUCLEOTIDE SEQUENCE [LARGE SCALE GENOMIC DNA]</scope>
    <source>
        <strain evidence="1 2">C-113</strain>
    </source>
</reference>